<dbReference type="CDD" id="cd05563">
    <property type="entry name" value="PTS_IIB_ascorbate"/>
    <property type="match status" value="1"/>
</dbReference>
<dbReference type="AlphaFoldDB" id="A0A0M4GCX5"/>
<dbReference type="SUPFAM" id="SSF52794">
    <property type="entry name" value="PTS system IIB component-like"/>
    <property type="match status" value="1"/>
</dbReference>
<dbReference type="InterPro" id="IPR013011">
    <property type="entry name" value="PTS_EIIB_2"/>
</dbReference>
<dbReference type="Gene3D" id="3.40.50.2300">
    <property type="match status" value="1"/>
</dbReference>
<dbReference type="OrthoDB" id="6603449at2"/>
<gene>
    <name evidence="3" type="ORF">AM592_22065</name>
</gene>
<evidence type="ECO:0000259" key="2">
    <source>
        <dbReference type="PROSITE" id="PS51099"/>
    </source>
</evidence>
<dbReference type="InterPro" id="IPR036095">
    <property type="entry name" value="PTS_EIIB-like_sf"/>
</dbReference>
<dbReference type="PROSITE" id="PS51099">
    <property type="entry name" value="PTS_EIIB_TYPE_2"/>
    <property type="match status" value="1"/>
</dbReference>
<reference evidence="4" key="1">
    <citation type="submission" date="2015-08" db="EMBL/GenBank/DDBJ databases">
        <title>Genome sequencing project for genomic taxonomy and phylogenomics of Bacillus-like bacteria.</title>
        <authorList>
            <person name="Liu B."/>
            <person name="Wang J."/>
            <person name="Zhu Y."/>
            <person name="Liu G."/>
            <person name="Chen Q."/>
            <person name="Chen Z."/>
            <person name="Lan J."/>
            <person name="Che J."/>
            <person name="Ge C."/>
            <person name="Shi H."/>
            <person name="Pan Z."/>
            <person name="Liu X."/>
        </authorList>
    </citation>
    <scope>NUCLEOTIDE SEQUENCE [LARGE SCALE GENOMIC DNA]</scope>
    <source>
        <strain evidence="4">FJAT-4402</strain>
    </source>
</reference>
<dbReference type="GO" id="GO:0009401">
    <property type="term" value="P:phosphoenolpyruvate-dependent sugar phosphotransferase system"/>
    <property type="evidence" value="ECO:0007669"/>
    <property type="project" value="InterPro"/>
</dbReference>
<name>A0A0M4GCX5_9BACI</name>
<keyword evidence="1" id="KW-0808">Transferase</keyword>
<evidence type="ECO:0000313" key="4">
    <source>
        <dbReference type="Proteomes" id="UP000067625"/>
    </source>
</evidence>
<dbReference type="Pfam" id="PF02302">
    <property type="entry name" value="PTS_IIB"/>
    <property type="match status" value="1"/>
</dbReference>
<reference evidence="3 4" key="2">
    <citation type="journal article" date="2016" name="Int. J. Syst. Evol. Microbiol.">
        <title>Bacillus gobiensis sp. nov., isolated from a soil sample.</title>
        <authorList>
            <person name="Liu B."/>
            <person name="Liu G.H."/>
            <person name="Cetin S."/>
            <person name="Schumann P."/>
            <person name="Pan Z.Z."/>
            <person name="Chen Q.Q."/>
        </authorList>
    </citation>
    <scope>NUCLEOTIDE SEQUENCE [LARGE SCALE GENOMIC DNA]</scope>
    <source>
        <strain evidence="3 4">FJAT-4402</strain>
    </source>
</reference>
<evidence type="ECO:0000256" key="1">
    <source>
        <dbReference type="ARBA" id="ARBA00022679"/>
    </source>
</evidence>
<feature type="domain" description="PTS EIIB type-2" evidence="2">
    <location>
        <begin position="2"/>
        <end position="89"/>
    </location>
</feature>
<dbReference type="EMBL" id="CP012600">
    <property type="protein sequence ID" value="ALC83890.1"/>
    <property type="molecule type" value="Genomic_DNA"/>
</dbReference>
<keyword evidence="4" id="KW-1185">Reference proteome</keyword>
<dbReference type="Proteomes" id="UP000067625">
    <property type="component" value="Chromosome"/>
</dbReference>
<sequence length="89" mass="9602">MMKIMVVCGNGLGSSFIMEMNIKKALTEMGKTAEVDHTDLTSAKTVQADLFIGAADIVGQLNDGTRTIVTLENMMSIPEIKSKLESHLS</sequence>
<accession>A0A0M4GCX5</accession>
<dbReference type="STRING" id="1441095.AM592_22065"/>
<dbReference type="GO" id="GO:0008982">
    <property type="term" value="F:protein-N(PI)-phosphohistidine-sugar phosphotransferase activity"/>
    <property type="evidence" value="ECO:0007669"/>
    <property type="project" value="InterPro"/>
</dbReference>
<dbReference type="InterPro" id="IPR003501">
    <property type="entry name" value="PTS_EIIB_2/3"/>
</dbReference>
<proteinExistence type="predicted"/>
<evidence type="ECO:0000313" key="3">
    <source>
        <dbReference type="EMBL" id="ALC83890.1"/>
    </source>
</evidence>
<dbReference type="PATRIC" id="fig|1441095.3.peg.4875"/>
<protein>
    <submittedName>
        <fullName evidence="3">PTS lactose transporter subunit IIB</fullName>
    </submittedName>
</protein>
<organism evidence="3 4">
    <name type="scientific">Bacillus gobiensis</name>
    <dbReference type="NCBI Taxonomy" id="1441095"/>
    <lineage>
        <taxon>Bacteria</taxon>
        <taxon>Bacillati</taxon>
        <taxon>Bacillota</taxon>
        <taxon>Bacilli</taxon>
        <taxon>Bacillales</taxon>
        <taxon>Bacillaceae</taxon>
        <taxon>Bacillus</taxon>
    </lineage>
</organism>